<dbReference type="Pfam" id="PF05635">
    <property type="entry name" value="23S_rRNA_IVP"/>
    <property type="match status" value="1"/>
</dbReference>
<sequence>MRADNQILLISKSFALRIIKLYTYLKEDKKEYVMSTQLLRSGTSIGANVRESVNAQSKADFINKMNIALKEADESQYWLELLHESSFSNLQSQVAFNVQCSIINVQ</sequence>
<dbReference type="OrthoDB" id="285993at2"/>
<dbReference type="AlphaFoldDB" id="A0A1M6YC93"/>
<dbReference type="PANTHER" id="PTHR38471">
    <property type="entry name" value="FOUR HELIX BUNDLE PROTEIN"/>
    <property type="match status" value="1"/>
</dbReference>
<dbReference type="PANTHER" id="PTHR38471:SF2">
    <property type="entry name" value="FOUR HELIX BUNDLE PROTEIN"/>
    <property type="match status" value="1"/>
</dbReference>
<dbReference type="Gene3D" id="1.20.1440.60">
    <property type="entry name" value="23S rRNA-intervening sequence"/>
    <property type="match status" value="1"/>
</dbReference>
<evidence type="ECO:0000313" key="1">
    <source>
        <dbReference type="EMBL" id="SHL15898.1"/>
    </source>
</evidence>
<gene>
    <name evidence="1" type="ORF">SAMN05216463_12613</name>
</gene>
<evidence type="ECO:0000313" key="2">
    <source>
        <dbReference type="Proteomes" id="UP000184130"/>
    </source>
</evidence>
<dbReference type="EMBL" id="FRBD01000026">
    <property type="protein sequence ID" value="SHL15898.1"/>
    <property type="molecule type" value="Genomic_DNA"/>
</dbReference>
<dbReference type="PIRSF" id="PIRSF035652">
    <property type="entry name" value="CHP02436"/>
    <property type="match status" value="1"/>
</dbReference>
<dbReference type="NCBIfam" id="TIGR02436">
    <property type="entry name" value="four helix bundle protein"/>
    <property type="match status" value="1"/>
</dbReference>
<proteinExistence type="predicted"/>
<protein>
    <submittedName>
        <fullName evidence="1">Four helix bundle protein</fullName>
    </submittedName>
</protein>
<reference evidence="1 2" key="1">
    <citation type="submission" date="2016-11" db="EMBL/GenBank/DDBJ databases">
        <authorList>
            <person name="Jaros S."/>
            <person name="Januszkiewicz K."/>
            <person name="Wedrychowicz H."/>
        </authorList>
    </citation>
    <scope>NUCLEOTIDE SEQUENCE [LARGE SCALE GENOMIC DNA]</scope>
    <source>
        <strain evidence="1 2">KHT3</strain>
    </source>
</reference>
<dbReference type="InterPro" id="IPR012657">
    <property type="entry name" value="23S_rRNA-intervening_sequence"/>
</dbReference>
<organism evidence="1 2">
    <name type="scientific">Xylanibacter ruminicola</name>
    <name type="common">Prevotella ruminicola</name>
    <dbReference type="NCBI Taxonomy" id="839"/>
    <lineage>
        <taxon>Bacteria</taxon>
        <taxon>Pseudomonadati</taxon>
        <taxon>Bacteroidota</taxon>
        <taxon>Bacteroidia</taxon>
        <taxon>Bacteroidales</taxon>
        <taxon>Prevotellaceae</taxon>
        <taxon>Xylanibacter</taxon>
    </lineage>
</organism>
<dbReference type="InterPro" id="IPR036583">
    <property type="entry name" value="23S_rRNA_IVS_sf"/>
</dbReference>
<dbReference type="RefSeq" id="WP_073210959.1">
    <property type="nucleotide sequence ID" value="NZ_FRBD01000026.1"/>
</dbReference>
<dbReference type="SUPFAM" id="SSF158446">
    <property type="entry name" value="IVS-encoded protein-like"/>
    <property type="match status" value="1"/>
</dbReference>
<accession>A0A1M6YC93</accession>
<dbReference type="Proteomes" id="UP000184130">
    <property type="component" value="Unassembled WGS sequence"/>
</dbReference>
<name>A0A1M6YC93_XYLRU</name>